<keyword evidence="3" id="KW-1185">Reference proteome</keyword>
<dbReference type="InterPro" id="IPR058489">
    <property type="entry name" value="DUF8176"/>
</dbReference>
<accession>A0ABT4N2Y5</accession>
<comment type="caution">
    <text evidence="2">The sequence shown here is derived from an EMBL/GenBank/DDBJ whole genome shotgun (WGS) entry which is preliminary data.</text>
</comment>
<sequence>MAGVVVVAALIVVAVVIAGGWAVSTVIGGDDAPNADLPALDQIQSPTAAVPPPSVTDPACPSTAVGAVSWGKDAGGTDTGVEAIKKFDYGYYVTRSGVAAREAVAPDALVGDAASLQSSIDAMPQGTTHCLQITDRGNGTYEVRLAEFRPNSEPELTFQVIETARQGDRTVITAIPTNVSITP</sequence>
<protein>
    <recommendedName>
        <fullName evidence="1">DUF8176 domain-containing protein</fullName>
    </recommendedName>
</protein>
<dbReference type="EMBL" id="JAPWIE010000011">
    <property type="protein sequence ID" value="MCZ4553635.1"/>
    <property type="molecule type" value="Genomic_DNA"/>
</dbReference>
<dbReference type="Proteomes" id="UP001067235">
    <property type="component" value="Unassembled WGS sequence"/>
</dbReference>
<reference evidence="2" key="1">
    <citation type="submission" date="2022-12" db="EMBL/GenBank/DDBJ databases">
        <authorList>
            <person name="Krivoruchko A.V."/>
            <person name="Elkin A."/>
        </authorList>
    </citation>
    <scope>NUCLEOTIDE SEQUENCE</scope>
    <source>
        <strain evidence="2">IEGM 1388</strain>
    </source>
</reference>
<gene>
    <name evidence="2" type="ORF">O4213_26850</name>
</gene>
<evidence type="ECO:0000313" key="3">
    <source>
        <dbReference type="Proteomes" id="UP001067235"/>
    </source>
</evidence>
<dbReference type="RefSeq" id="WP_301574303.1">
    <property type="nucleotide sequence ID" value="NZ_JAPWIE010000011.1"/>
</dbReference>
<proteinExistence type="predicted"/>
<organism evidence="2 3">
    <name type="scientific">Gordonia rubripertincta</name>
    <name type="common">Rhodococcus corallinus</name>
    <dbReference type="NCBI Taxonomy" id="36822"/>
    <lineage>
        <taxon>Bacteria</taxon>
        <taxon>Bacillati</taxon>
        <taxon>Actinomycetota</taxon>
        <taxon>Actinomycetes</taxon>
        <taxon>Mycobacteriales</taxon>
        <taxon>Gordoniaceae</taxon>
        <taxon>Gordonia</taxon>
    </lineage>
</organism>
<feature type="domain" description="DUF8176" evidence="1">
    <location>
        <begin position="58"/>
        <end position="175"/>
    </location>
</feature>
<dbReference type="Pfam" id="PF26527">
    <property type="entry name" value="DUF8176"/>
    <property type="match status" value="1"/>
</dbReference>
<name>A0ABT4N2Y5_GORRU</name>
<evidence type="ECO:0000313" key="2">
    <source>
        <dbReference type="EMBL" id="MCZ4553635.1"/>
    </source>
</evidence>
<evidence type="ECO:0000259" key="1">
    <source>
        <dbReference type="Pfam" id="PF26527"/>
    </source>
</evidence>